<evidence type="ECO:0000313" key="2">
    <source>
        <dbReference type="EMBL" id="MBB3088555.1"/>
    </source>
</evidence>
<reference evidence="2 3" key="1">
    <citation type="submission" date="2020-08" db="EMBL/GenBank/DDBJ databases">
        <title>Genomic Encyclopedia of Type Strains, Phase III (KMG-III): the genomes of soil and plant-associated and newly described type strains.</title>
        <authorList>
            <person name="Whitman W."/>
        </authorList>
    </citation>
    <scope>NUCLEOTIDE SEQUENCE [LARGE SCALE GENOMIC DNA]</scope>
    <source>
        <strain evidence="2 3">CECT 3302</strain>
    </source>
</reference>
<keyword evidence="3" id="KW-1185">Reference proteome</keyword>
<comment type="caution">
    <text evidence="2">The sequence shown here is derived from an EMBL/GenBank/DDBJ whole genome shotgun (WGS) entry which is preliminary data.</text>
</comment>
<sequence length="49" mass="5927">MSQVQPEGYEPPDWTRTEYEPPKAIEAKRLAKDQLQKKWERQRQKREAA</sequence>
<evidence type="ECO:0000256" key="1">
    <source>
        <dbReference type="SAM" id="MobiDB-lite"/>
    </source>
</evidence>
<dbReference type="EMBL" id="JACHXG010000003">
    <property type="protein sequence ID" value="MBB3088555.1"/>
    <property type="molecule type" value="Genomic_DNA"/>
</dbReference>
<proteinExistence type="predicted"/>
<feature type="compositionally biased region" description="Basic and acidic residues" evidence="1">
    <location>
        <begin position="13"/>
        <end position="25"/>
    </location>
</feature>
<feature type="region of interest" description="Disordered" evidence="1">
    <location>
        <begin position="1"/>
        <end position="25"/>
    </location>
</feature>
<organism evidence="2 3">
    <name type="scientific">Nocardioides albus</name>
    <dbReference type="NCBI Taxonomy" id="1841"/>
    <lineage>
        <taxon>Bacteria</taxon>
        <taxon>Bacillati</taxon>
        <taxon>Actinomycetota</taxon>
        <taxon>Actinomycetes</taxon>
        <taxon>Propionibacteriales</taxon>
        <taxon>Nocardioidaceae</taxon>
        <taxon>Nocardioides</taxon>
    </lineage>
</organism>
<accession>A0A7W5F7U6</accession>
<protein>
    <submittedName>
        <fullName evidence="2">Uncharacterized protein</fullName>
    </submittedName>
</protein>
<evidence type="ECO:0000313" key="3">
    <source>
        <dbReference type="Proteomes" id="UP000577707"/>
    </source>
</evidence>
<gene>
    <name evidence="2" type="ORF">FHS12_001496</name>
</gene>
<dbReference type="AlphaFoldDB" id="A0A7W5F7U6"/>
<name>A0A7W5F7U6_9ACTN</name>
<dbReference type="Proteomes" id="UP000577707">
    <property type="component" value="Unassembled WGS sequence"/>
</dbReference>